<evidence type="ECO:0000256" key="2">
    <source>
        <dbReference type="ARBA" id="ARBA00005109"/>
    </source>
</evidence>
<evidence type="ECO:0000256" key="4">
    <source>
        <dbReference type="ARBA" id="ARBA00022456"/>
    </source>
</evidence>
<sequence>MIRNPESFAKLLAEVRRFVREECIPIEAEVDRTDLIPEPVVERMRALGLFGHSIPEAYGGAGLTSEELSLVNIEVSQCATTFRARFGGNTGIASESLVVDGTDAQKERWLPQLASGRLTGCFALTEPEAGSDATAQKTVAVREGDDFVISGRKCFITNAPIANLFTVFARTDPNGKGAQGITAFLVERGTPGLSTPEAYRKMGQHGSPVGEVVLENVRVSAEAIVGGPAMEGQGFRTAMRALNKQRINLAGLCIGPAIRLVEEMVARAASRKQFGQAIAEFQLVQQMIAESNTEVHAARALLLETARKRDDGVDVTMEASMCKLFASEMCGRVADRAVQVFGGQGYINDNVAERFYRDVRLFRLYEGTSQIHLTNIARRTMAQATRD</sequence>
<comment type="caution">
    <text evidence="11">The sequence shown here is derived from an EMBL/GenBank/DDBJ whole genome shotgun (WGS) entry which is preliminary data.</text>
</comment>
<dbReference type="RefSeq" id="WP_135284226.1">
    <property type="nucleotide sequence ID" value="NZ_SMLL01000002.1"/>
</dbReference>
<comment type="cofactor">
    <cofactor evidence="1">
        <name>FAD</name>
        <dbReference type="ChEBI" id="CHEBI:57692"/>
    </cofactor>
</comment>
<dbReference type="InterPro" id="IPR036250">
    <property type="entry name" value="AcylCo_DH-like_C"/>
</dbReference>
<dbReference type="GO" id="GO:0009083">
    <property type="term" value="P:branched-chain amino acid catabolic process"/>
    <property type="evidence" value="ECO:0007669"/>
    <property type="project" value="UniProtKB-KW"/>
</dbReference>
<evidence type="ECO:0000259" key="8">
    <source>
        <dbReference type="Pfam" id="PF00441"/>
    </source>
</evidence>
<keyword evidence="6" id="KW-0274">FAD</keyword>
<dbReference type="OrthoDB" id="9770681at2"/>
<comment type="pathway">
    <text evidence="2">Amino-acid degradation; L-valine degradation.</text>
</comment>
<dbReference type="PANTHER" id="PTHR43884">
    <property type="entry name" value="ACYL-COA DEHYDROGENASE"/>
    <property type="match status" value="1"/>
</dbReference>
<organism evidence="11 12">
    <name type="scientific">Ramlibacter rhizophilus</name>
    <dbReference type="NCBI Taxonomy" id="1781167"/>
    <lineage>
        <taxon>Bacteria</taxon>
        <taxon>Pseudomonadati</taxon>
        <taxon>Pseudomonadota</taxon>
        <taxon>Betaproteobacteria</taxon>
        <taxon>Burkholderiales</taxon>
        <taxon>Comamonadaceae</taxon>
        <taxon>Ramlibacter</taxon>
    </lineage>
</organism>
<keyword evidence="5" id="KW-0285">Flavoprotein</keyword>
<evidence type="ECO:0000256" key="7">
    <source>
        <dbReference type="ARBA" id="ARBA00023002"/>
    </source>
</evidence>
<protein>
    <submittedName>
        <fullName evidence="11">Acyl-CoA dehydrogenase</fullName>
    </submittedName>
</protein>
<dbReference type="FunFam" id="2.40.110.10:FF:000001">
    <property type="entry name" value="Acyl-CoA dehydrogenase, mitochondrial"/>
    <property type="match status" value="1"/>
</dbReference>
<name>A0A4Z0BVS9_9BURK</name>
<accession>A0A4Z0BVS9</accession>
<dbReference type="Pfam" id="PF02771">
    <property type="entry name" value="Acyl-CoA_dh_N"/>
    <property type="match status" value="1"/>
</dbReference>
<dbReference type="PANTHER" id="PTHR43884:SF40">
    <property type="entry name" value="ACYL-COA DEHYDROGENASE"/>
    <property type="match status" value="1"/>
</dbReference>
<evidence type="ECO:0000313" key="12">
    <source>
        <dbReference type="Proteomes" id="UP000297564"/>
    </source>
</evidence>
<gene>
    <name evidence="11" type="ORF">EZ242_05980</name>
</gene>
<reference evidence="11 12" key="1">
    <citation type="submission" date="2019-03" db="EMBL/GenBank/DDBJ databases">
        <title>Ramlibacter rhizophilus CCTCC AB2015357, whole genome shotgun sequence.</title>
        <authorList>
            <person name="Zhang X."/>
            <person name="Feng G."/>
            <person name="Zhu H."/>
        </authorList>
    </citation>
    <scope>NUCLEOTIDE SEQUENCE [LARGE SCALE GENOMIC DNA]</scope>
    <source>
        <strain evidence="11 12">CCTCC AB2015357</strain>
    </source>
</reference>
<dbReference type="InterPro" id="IPR046373">
    <property type="entry name" value="Acyl-CoA_Oxase/DH_mid-dom_sf"/>
</dbReference>
<evidence type="ECO:0000259" key="9">
    <source>
        <dbReference type="Pfam" id="PF02770"/>
    </source>
</evidence>
<dbReference type="Proteomes" id="UP000297564">
    <property type="component" value="Unassembled WGS sequence"/>
</dbReference>
<dbReference type="InterPro" id="IPR009100">
    <property type="entry name" value="AcylCoA_DH/oxidase_NM_dom_sf"/>
</dbReference>
<dbReference type="GO" id="GO:0003995">
    <property type="term" value="F:acyl-CoA dehydrogenase activity"/>
    <property type="evidence" value="ECO:0007669"/>
    <property type="project" value="InterPro"/>
</dbReference>
<dbReference type="Pfam" id="PF00441">
    <property type="entry name" value="Acyl-CoA_dh_1"/>
    <property type="match status" value="1"/>
</dbReference>
<dbReference type="Gene3D" id="2.40.110.10">
    <property type="entry name" value="Butyryl-CoA Dehydrogenase, subunit A, domain 2"/>
    <property type="match status" value="1"/>
</dbReference>
<dbReference type="FunFam" id="1.20.140.10:FF:000001">
    <property type="entry name" value="Acyl-CoA dehydrogenase"/>
    <property type="match status" value="1"/>
</dbReference>
<comment type="similarity">
    <text evidence="3">Belongs to the acyl-CoA dehydrogenase family.</text>
</comment>
<dbReference type="InterPro" id="IPR006091">
    <property type="entry name" value="Acyl-CoA_Oxase/DH_mid-dom"/>
</dbReference>
<keyword evidence="4" id="KW-0101">Branched-chain amino acid catabolism</keyword>
<evidence type="ECO:0000259" key="10">
    <source>
        <dbReference type="Pfam" id="PF02771"/>
    </source>
</evidence>
<dbReference type="PIRSF" id="PIRSF016578">
    <property type="entry name" value="HsaA"/>
    <property type="match status" value="1"/>
</dbReference>
<dbReference type="InterPro" id="IPR037069">
    <property type="entry name" value="AcylCoA_DH/ox_N_sf"/>
</dbReference>
<feature type="domain" description="Acyl-CoA oxidase/dehydrogenase middle" evidence="9">
    <location>
        <begin position="121"/>
        <end position="217"/>
    </location>
</feature>
<feature type="domain" description="Acyl-CoA dehydrogenase/oxidase N-terminal" evidence="10">
    <location>
        <begin position="10"/>
        <end position="116"/>
    </location>
</feature>
<evidence type="ECO:0000256" key="3">
    <source>
        <dbReference type="ARBA" id="ARBA00009347"/>
    </source>
</evidence>
<evidence type="ECO:0000256" key="5">
    <source>
        <dbReference type="ARBA" id="ARBA00022630"/>
    </source>
</evidence>
<dbReference type="Gene3D" id="1.20.140.10">
    <property type="entry name" value="Butyryl-CoA Dehydrogenase, subunit A, domain 3"/>
    <property type="match status" value="1"/>
</dbReference>
<dbReference type="InterPro" id="IPR006089">
    <property type="entry name" value="Acyl-CoA_DH_CS"/>
</dbReference>
<feature type="domain" description="Acyl-CoA dehydrogenase/oxidase C-terminal" evidence="8">
    <location>
        <begin position="232"/>
        <end position="380"/>
    </location>
</feature>
<evidence type="ECO:0000256" key="1">
    <source>
        <dbReference type="ARBA" id="ARBA00001974"/>
    </source>
</evidence>
<dbReference type="SUPFAM" id="SSF56645">
    <property type="entry name" value="Acyl-CoA dehydrogenase NM domain-like"/>
    <property type="match status" value="1"/>
</dbReference>
<dbReference type="InterPro" id="IPR013786">
    <property type="entry name" value="AcylCoA_DH/ox_N"/>
</dbReference>
<keyword evidence="7" id="KW-0560">Oxidoreductase</keyword>
<evidence type="ECO:0000313" key="11">
    <source>
        <dbReference type="EMBL" id="TFZ03427.1"/>
    </source>
</evidence>
<dbReference type="PROSITE" id="PS00072">
    <property type="entry name" value="ACYL_COA_DH_1"/>
    <property type="match status" value="1"/>
</dbReference>
<evidence type="ECO:0000256" key="6">
    <source>
        <dbReference type="ARBA" id="ARBA00022827"/>
    </source>
</evidence>
<dbReference type="InterPro" id="IPR009075">
    <property type="entry name" value="AcylCo_DH/oxidase_C"/>
</dbReference>
<dbReference type="AlphaFoldDB" id="A0A4Z0BVS9"/>
<dbReference type="EMBL" id="SMLL01000002">
    <property type="protein sequence ID" value="TFZ03427.1"/>
    <property type="molecule type" value="Genomic_DNA"/>
</dbReference>
<dbReference type="PROSITE" id="PS00073">
    <property type="entry name" value="ACYL_COA_DH_2"/>
    <property type="match status" value="1"/>
</dbReference>
<proteinExistence type="inferred from homology"/>
<keyword evidence="12" id="KW-1185">Reference proteome</keyword>
<dbReference type="Pfam" id="PF02770">
    <property type="entry name" value="Acyl-CoA_dh_M"/>
    <property type="match status" value="1"/>
</dbReference>
<dbReference type="Gene3D" id="1.10.540.10">
    <property type="entry name" value="Acyl-CoA dehydrogenase/oxidase, N-terminal domain"/>
    <property type="match status" value="1"/>
</dbReference>
<dbReference type="GO" id="GO:0050660">
    <property type="term" value="F:flavin adenine dinucleotide binding"/>
    <property type="evidence" value="ECO:0007669"/>
    <property type="project" value="InterPro"/>
</dbReference>
<dbReference type="SUPFAM" id="SSF47203">
    <property type="entry name" value="Acyl-CoA dehydrogenase C-terminal domain-like"/>
    <property type="match status" value="1"/>
</dbReference>